<proteinExistence type="predicted"/>
<dbReference type="Proteomes" id="UP000711996">
    <property type="component" value="Unassembled WGS sequence"/>
</dbReference>
<evidence type="ECO:0008006" key="4">
    <source>
        <dbReference type="Google" id="ProtNLM"/>
    </source>
</evidence>
<dbReference type="AlphaFoldDB" id="A0A9P5KAC7"/>
<dbReference type="Gene3D" id="3.30.710.10">
    <property type="entry name" value="Potassium Channel Kv1.1, Chain A"/>
    <property type="match status" value="1"/>
</dbReference>
<feature type="region of interest" description="Disordered" evidence="1">
    <location>
        <begin position="36"/>
        <end position="65"/>
    </location>
</feature>
<feature type="compositionally biased region" description="Acidic residues" evidence="1">
    <location>
        <begin position="37"/>
        <end position="52"/>
    </location>
</feature>
<organism evidence="2 3">
    <name type="scientific">Colletotrichum siamense</name>
    <name type="common">Anthracnose fungus</name>
    <dbReference type="NCBI Taxonomy" id="690259"/>
    <lineage>
        <taxon>Eukaryota</taxon>
        <taxon>Fungi</taxon>
        <taxon>Dikarya</taxon>
        <taxon>Ascomycota</taxon>
        <taxon>Pezizomycotina</taxon>
        <taxon>Sordariomycetes</taxon>
        <taxon>Hypocreomycetidae</taxon>
        <taxon>Glomerellales</taxon>
        <taxon>Glomerellaceae</taxon>
        <taxon>Colletotrichum</taxon>
        <taxon>Colletotrichum gloeosporioides species complex</taxon>
    </lineage>
</organism>
<accession>A0A9P5KAC7</accession>
<dbReference type="OrthoDB" id="5275938at2759"/>
<protein>
    <recommendedName>
        <fullName evidence="4">Nuclear pore protein</fullName>
    </recommendedName>
</protein>
<keyword evidence="3" id="KW-1185">Reference proteome</keyword>
<name>A0A9P5KAC7_COLSI</name>
<dbReference type="EMBL" id="QPMT01000002">
    <property type="protein sequence ID" value="KAF4866285.1"/>
    <property type="molecule type" value="Genomic_DNA"/>
</dbReference>
<dbReference type="InterPro" id="IPR011333">
    <property type="entry name" value="SKP1/BTB/POZ_sf"/>
</dbReference>
<reference evidence="2" key="1">
    <citation type="submission" date="2019-06" db="EMBL/GenBank/DDBJ databases">
        <authorList>
            <person name="Gan P."/>
            <person name="Shirasu K."/>
        </authorList>
    </citation>
    <scope>NUCLEOTIDE SEQUENCE [LARGE SCALE GENOMIC DNA]</scope>
    <source>
        <strain evidence="2">CAD2</strain>
    </source>
</reference>
<evidence type="ECO:0000256" key="1">
    <source>
        <dbReference type="SAM" id="MobiDB-lite"/>
    </source>
</evidence>
<gene>
    <name evidence="2" type="ORF">CGCSCA2_v000918</name>
</gene>
<evidence type="ECO:0000313" key="3">
    <source>
        <dbReference type="Proteomes" id="UP000711996"/>
    </source>
</evidence>
<evidence type="ECO:0000313" key="2">
    <source>
        <dbReference type="EMBL" id="KAF4866285.1"/>
    </source>
</evidence>
<comment type="caution">
    <text evidence="2">The sequence shown here is derived from an EMBL/GenBank/DDBJ whole genome shotgun (WGS) entry which is preliminary data.</text>
</comment>
<sequence>MRRAEPAWHWMKSLMEQEGAFDMDPRGDLCLLVTPEDGNDDGLDRDHDDDDAASVKSDPSDTSKNGQRFVVCSRALSRASPVFCKMLFGHFAEADSSRSKAVNLNDAIEPRFLALVIIHGRFDIVPARLTVEELFDLLVVTNKYQMTGIARPWLHKWVPYLKAIPCSPHKDLLAWISWELGAEKMFGHVARAIARECRVNEDGEVLDTDGEPMRLNIYLDAAGILVSDGIARARKNAVSSLFSPLRLYTQEILNGRGCINGWLRDTKCNNTVLGSVMMAFKTAGIDPGPLISGSNPVYLGSVSELYNKIQLMMVENRNGHDCNPIEQAKVLAMNIISIEDMPSPVTQPQREHMKKQALISGWNRQCN</sequence>